<dbReference type="STRING" id="47500.AF333_05670"/>
<dbReference type="GO" id="GO:0016989">
    <property type="term" value="F:sigma factor antagonist activity"/>
    <property type="evidence" value="ECO:0007669"/>
    <property type="project" value="InterPro"/>
</dbReference>
<organism evidence="3 5">
    <name type="scientific">Aneurinibacillus migulanus</name>
    <name type="common">Bacillus migulanus</name>
    <dbReference type="NCBI Taxonomy" id="47500"/>
    <lineage>
        <taxon>Bacteria</taxon>
        <taxon>Bacillati</taxon>
        <taxon>Bacillota</taxon>
        <taxon>Bacilli</taxon>
        <taxon>Bacillales</taxon>
        <taxon>Paenibacillaceae</taxon>
        <taxon>Aneurinibacillus group</taxon>
        <taxon>Aneurinibacillus</taxon>
    </lineage>
</organism>
<dbReference type="InterPro" id="IPR010193">
    <property type="entry name" value="RsbW"/>
</dbReference>
<dbReference type="PATRIC" id="fig|47500.8.peg.2320"/>
<dbReference type="InterPro" id="IPR036890">
    <property type="entry name" value="HATPase_C_sf"/>
</dbReference>
<dbReference type="EMBL" id="FNED01000017">
    <property type="protein sequence ID" value="SDJ42532.1"/>
    <property type="molecule type" value="Genomic_DNA"/>
</dbReference>
<dbReference type="GO" id="GO:0005524">
    <property type="term" value="F:ATP binding"/>
    <property type="evidence" value="ECO:0007669"/>
    <property type="project" value="InterPro"/>
</dbReference>
<evidence type="ECO:0000313" key="5">
    <source>
        <dbReference type="Proteomes" id="UP000037269"/>
    </source>
</evidence>
<dbReference type="PANTHER" id="PTHR35526">
    <property type="entry name" value="ANTI-SIGMA-F FACTOR RSBW-RELATED"/>
    <property type="match status" value="1"/>
</dbReference>
<evidence type="ECO:0000313" key="4">
    <source>
        <dbReference type="EMBL" id="SDJ42532.1"/>
    </source>
</evidence>
<feature type="domain" description="Histidine kinase/HSP90-like ATPase" evidence="2">
    <location>
        <begin position="12"/>
        <end position="141"/>
    </location>
</feature>
<evidence type="ECO:0000256" key="1">
    <source>
        <dbReference type="ARBA" id="ARBA00022527"/>
    </source>
</evidence>
<reference evidence="4 6" key="2">
    <citation type="submission" date="2016-10" db="EMBL/GenBank/DDBJ databases">
        <authorList>
            <person name="de Groot N.N."/>
        </authorList>
    </citation>
    <scope>NUCLEOTIDE SEQUENCE [LARGE SCALE GENOMIC DNA]</scope>
    <source>
        <strain evidence="4 6">DSM 2895</strain>
    </source>
</reference>
<dbReference type="NCBIfam" id="NF003144">
    <property type="entry name" value="PRK04069.1"/>
    <property type="match status" value="1"/>
</dbReference>
<dbReference type="Pfam" id="PF13581">
    <property type="entry name" value="HATPase_c_2"/>
    <property type="match status" value="1"/>
</dbReference>
<dbReference type="OrthoDB" id="9798941at2"/>
<dbReference type="GO" id="GO:0004674">
    <property type="term" value="F:protein serine/threonine kinase activity"/>
    <property type="evidence" value="ECO:0007669"/>
    <property type="project" value="UniProtKB-KW"/>
</dbReference>
<dbReference type="AlphaFoldDB" id="A0A0D1XKK6"/>
<sequence length="162" mass="17995">MPELNDHVKINVPARADYISVIRLTVSGLAYQMGFSYNDIEDIKVALAEACNNVVSHAYKYSEAGDMIVDFHVESDRLKIVVSDEGAAFDAKKLKKEATSLHGKSLDEIDVGGLGIYLMKTLMDEIEYDTGEKGVKVALTKYLKRDEVSESEPNVHQEITQP</sequence>
<dbReference type="Gene3D" id="3.30.565.10">
    <property type="entry name" value="Histidine kinase-like ATPase, C-terminal domain"/>
    <property type="match status" value="1"/>
</dbReference>
<evidence type="ECO:0000313" key="6">
    <source>
        <dbReference type="Proteomes" id="UP000182836"/>
    </source>
</evidence>
<keyword evidence="4" id="KW-0808">Transferase</keyword>
<dbReference type="SUPFAM" id="SSF55874">
    <property type="entry name" value="ATPase domain of HSP90 chaperone/DNA topoisomerase II/histidine kinase"/>
    <property type="match status" value="1"/>
</dbReference>
<proteinExistence type="predicted"/>
<dbReference type="Proteomes" id="UP000037269">
    <property type="component" value="Unassembled WGS sequence"/>
</dbReference>
<dbReference type="EMBL" id="LGUG01000004">
    <property type="protein sequence ID" value="KON95046.1"/>
    <property type="molecule type" value="Genomic_DNA"/>
</dbReference>
<dbReference type="Proteomes" id="UP000182836">
    <property type="component" value="Unassembled WGS sequence"/>
</dbReference>
<dbReference type="InterPro" id="IPR003594">
    <property type="entry name" value="HATPase_dom"/>
</dbReference>
<dbReference type="CDD" id="cd16936">
    <property type="entry name" value="HATPase_RsbW-like"/>
    <property type="match status" value="1"/>
</dbReference>
<reference evidence="3 5" key="1">
    <citation type="submission" date="2015-07" db="EMBL/GenBank/DDBJ databases">
        <title>Fjat-14205 dsm 2895.</title>
        <authorList>
            <person name="Liu B."/>
            <person name="Wang J."/>
            <person name="Zhu Y."/>
            <person name="Liu G."/>
            <person name="Chen Q."/>
            <person name="Chen Z."/>
            <person name="Lan J."/>
            <person name="Che J."/>
            <person name="Ge C."/>
            <person name="Shi H."/>
            <person name="Pan Z."/>
            <person name="Liu X."/>
        </authorList>
    </citation>
    <scope>NUCLEOTIDE SEQUENCE [LARGE SCALE GENOMIC DNA]</scope>
    <source>
        <strain evidence="3 5">DSM 2895</strain>
    </source>
</reference>
<dbReference type="RefSeq" id="WP_043067283.1">
    <property type="nucleotide sequence ID" value="NZ_BJOA01000034.1"/>
</dbReference>
<protein>
    <submittedName>
        <fullName evidence="4">Serine/threonine-protein kinase RsbW</fullName>
    </submittedName>
</protein>
<accession>A0A0D1XKK6</accession>
<dbReference type="GeneID" id="42304690"/>
<dbReference type="PANTHER" id="PTHR35526:SF3">
    <property type="entry name" value="ANTI-SIGMA-F FACTOR RSBW"/>
    <property type="match status" value="1"/>
</dbReference>
<keyword evidence="4" id="KW-0418">Kinase</keyword>
<dbReference type="InterPro" id="IPR050267">
    <property type="entry name" value="Anti-sigma-factor_SerPK"/>
</dbReference>
<keyword evidence="1" id="KW-0723">Serine/threonine-protein kinase</keyword>
<keyword evidence="5" id="KW-1185">Reference proteome</keyword>
<gene>
    <name evidence="3" type="ORF">AF333_05670</name>
    <name evidence="4" type="ORF">SAMN04487909_117104</name>
</gene>
<name>A0A0D1XKK6_ANEMI</name>
<dbReference type="NCBIfam" id="TIGR01924">
    <property type="entry name" value="rsbW_low_gc"/>
    <property type="match status" value="1"/>
</dbReference>
<evidence type="ECO:0000313" key="3">
    <source>
        <dbReference type="EMBL" id="KON95046.1"/>
    </source>
</evidence>
<evidence type="ECO:0000259" key="2">
    <source>
        <dbReference type="Pfam" id="PF13581"/>
    </source>
</evidence>